<dbReference type="KEGG" id="vpi:BW732_00890"/>
<evidence type="ECO:0000256" key="1">
    <source>
        <dbReference type="ARBA" id="ARBA00023239"/>
    </source>
</evidence>
<dbReference type="PANTHER" id="PTHR12935">
    <property type="entry name" value="GAMMA-GLUTAMYLCYCLOTRANSFERASE"/>
    <property type="match status" value="1"/>
</dbReference>
<dbReference type="OrthoDB" id="158990at2"/>
<proteinExistence type="predicted"/>
<dbReference type="AlphaFoldDB" id="A0A1Q2D3L7"/>
<dbReference type="PANTHER" id="PTHR12935:SF0">
    <property type="entry name" value="GAMMA-GLUTAMYLCYCLOTRANSFERASE"/>
    <property type="match status" value="1"/>
</dbReference>
<dbReference type="RefSeq" id="WP_077275017.1">
    <property type="nucleotide sequence ID" value="NZ_CP019609.1"/>
</dbReference>
<accession>A0A1Q2D3L7</accession>
<sequence>MTKTYYLAYGSNMNLEQMSKRCPDASIIGKGELDNYQLLFKGTYPDSYATIIPNKGTVVPIILWAISEQDELALDVYEDYPNLYRKEEINVKINQESYQAMVYIMNGDPSLTPPTISYYSAILAGYLANDIPIDTLHQALLDTYESSVISEFN</sequence>
<evidence type="ECO:0000259" key="2">
    <source>
        <dbReference type="Pfam" id="PF06094"/>
    </source>
</evidence>
<dbReference type="InterPro" id="IPR017939">
    <property type="entry name" value="G-Glutamylcylcotransferase"/>
</dbReference>
<dbReference type="Pfam" id="PF06094">
    <property type="entry name" value="GGACT"/>
    <property type="match status" value="1"/>
</dbReference>
<dbReference type="InterPro" id="IPR009288">
    <property type="entry name" value="AIG2-like_dom"/>
</dbReference>
<gene>
    <name evidence="3" type="ORF">BW732_00890</name>
</gene>
<dbReference type="SUPFAM" id="SSF110857">
    <property type="entry name" value="Gamma-glutamyl cyclotransferase-like"/>
    <property type="match status" value="1"/>
</dbReference>
<dbReference type="InterPro" id="IPR013024">
    <property type="entry name" value="GGCT-like"/>
</dbReference>
<feature type="domain" description="Gamma-glutamylcyclotransferase AIG2-like" evidence="2">
    <location>
        <begin position="7"/>
        <end position="110"/>
    </location>
</feature>
<dbReference type="GO" id="GO:0003839">
    <property type="term" value="F:gamma-glutamylcyclotransferase activity"/>
    <property type="evidence" value="ECO:0007669"/>
    <property type="project" value="InterPro"/>
</dbReference>
<evidence type="ECO:0000313" key="4">
    <source>
        <dbReference type="Proteomes" id="UP000188246"/>
    </source>
</evidence>
<keyword evidence="4" id="KW-1185">Reference proteome</keyword>
<name>A0A1Q2D3L7_9ENTE</name>
<dbReference type="Proteomes" id="UP000188246">
    <property type="component" value="Chromosome"/>
</dbReference>
<dbReference type="STRING" id="633807.BW732_00890"/>
<reference evidence="3 4" key="1">
    <citation type="journal article" date="2010" name="Int. J. Syst. Evol. Microbiol.">
        <title>Vagococcus penaei sp. nov., isolated from spoilage microbiota of cooked shrimp (Penaeus vannamei).</title>
        <authorList>
            <person name="Jaffres E."/>
            <person name="Prevost H."/>
            <person name="Rossero A."/>
            <person name="Joffraud J.J."/>
            <person name="Dousset X."/>
        </authorList>
    </citation>
    <scope>NUCLEOTIDE SEQUENCE [LARGE SCALE GENOMIC DNA]</scope>
    <source>
        <strain evidence="3 4">CD276</strain>
    </source>
</reference>
<keyword evidence="1" id="KW-0456">Lyase</keyword>
<organism evidence="3 4">
    <name type="scientific">Vagococcus penaei</name>
    <dbReference type="NCBI Taxonomy" id="633807"/>
    <lineage>
        <taxon>Bacteria</taxon>
        <taxon>Bacillati</taxon>
        <taxon>Bacillota</taxon>
        <taxon>Bacilli</taxon>
        <taxon>Lactobacillales</taxon>
        <taxon>Enterococcaceae</taxon>
        <taxon>Vagococcus</taxon>
    </lineage>
</organism>
<dbReference type="InterPro" id="IPR036568">
    <property type="entry name" value="GGCT-like_sf"/>
</dbReference>
<dbReference type="CDD" id="cd06661">
    <property type="entry name" value="GGCT_like"/>
    <property type="match status" value="1"/>
</dbReference>
<dbReference type="Gene3D" id="3.10.490.10">
    <property type="entry name" value="Gamma-glutamyl cyclotransferase-like"/>
    <property type="match status" value="1"/>
</dbReference>
<protein>
    <recommendedName>
        <fullName evidence="2">Gamma-glutamylcyclotransferase AIG2-like domain-containing protein</fullName>
    </recommendedName>
</protein>
<dbReference type="EMBL" id="CP019609">
    <property type="protein sequence ID" value="AQP52921.1"/>
    <property type="molecule type" value="Genomic_DNA"/>
</dbReference>
<evidence type="ECO:0000313" key="3">
    <source>
        <dbReference type="EMBL" id="AQP52921.1"/>
    </source>
</evidence>